<dbReference type="EMBL" id="JACAQE010000002">
    <property type="protein sequence ID" value="NWC13315.1"/>
    <property type="molecule type" value="Genomic_DNA"/>
</dbReference>
<dbReference type="AlphaFoldDB" id="A0A7Y8CBJ7"/>
<evidence type="ECO:0000259" key="1">
    <source>
        <dbReference type="Pfam" id="PF14082"/>
    </source>
</evidence>
<comment type="caution">
    <text evidence="2">The sequence shown here is derived from an EMBL/GenBank/DDBJ whole genome shotgun (WGS) entry which is preliminary data.</text>
</comment>
<sequence>MVHSSGAQFEDLVDLFRQAISKDSQSLKRVLADTAVGSEPVVTNKYKVQGASFKKGKAVGAPTEKKKPRGFARFDELPHERVLQQIIEDDPVLLHTPKLYLGAVFLDSIISQRPLPNGLIPDFMYLTCSGNTLKLTLVEIERSSHSVFGNSFSQRSRLKAGAQKALDQVLEWKTYLASVHARKALLALLSPLFEKYPLQVFDDNGDVRDCIVFDVDYLLVVGNEMPLHEQHWQLIDRIYAEHGIILLTYPMMIEQVEGNPRQKNTLKITLRKVEALSLHAPAMLQAKLPALVDVFDPMQAQAFDPHGIKLGGLGHKFVNQDCTQFIVHPLRRLGVFQRARARCEYPGCDERYDPKDNNSLVMRSFYNAHCGKDLALLFTENNTGLLCRTHAEFIAKSPLTSPKTPHGYEACINLAPRYDHAVDQLWNQFELNETLGCTQEISQAMGLVGHPDTHMRRDIETLICLLPSLEYRARNTLLNIINDWLPHVLRSHDIYISSFRGSRYLHAQHETLPDYQQLLRMKQIRLLQDVKGNSWWFPSLFGDAAMRHLYDRYPDHYSFALTALFKMDAENLQRYADKAKTSC</sequence>
<organism evidence="2 3">
    <name type="scientific">Pseudomonas gingeri</name>
    <dbReference type="NCBI Taxonomy" id="117681"/>
    <lineage>
        <taxon>Bacteria</taxon>
        <taxon>Pseudomonadati</taxon>
        <taxon>Pseudomonadota</taxon>
        <taxon>Gammaproteobacteria</taxon>
        <taxon>Pseudomonadales</taxon>
        <taxon>Pseudomonadaceae</taxon>
        <taxon>Pseudomonas</taxon>
    </lineage>
</organism>
<evidence type="ECO:0000313" key="3">
    <source>
        <dbReference type="Proteomes" id="UP000517547"/>
    </source>
</evidence>
<protein>
    <submittedName>
        <fullName evidence="2">DUF4263 domain-containing protein</fullName>
    </submittedName>
</protein>
<feature type="domain" description="Shedu protein SduA C-terminal" evidence="1">
    <location>
        <begin position="80"/>
        <end position="249"/>
    </location>
</feature>
<dbReference type="Proteomes" id="UP000517547">
    <property type="component" value="Unassembled WGS sequence"/>
</dbReference>
<dbReference type="Pfam" id="PF14082">
    <property type="entry name" value="SduA_C"/>
    <property type="match status" value="1"/>
</dbReference>
<evidence type="ECO:0000313" key="2">
    <source>
        <dbReference type="EMBL" id="NWC13315.1"/>
    </source>
</evidence>
<proteinExistence type="predicted"/>
<accession>A0A7Y8CBJ7</accession>
<name>A0A7Y8CBJ7_9PSED</name>
<dbReference type="InterPro" id="IPR025359">
    <property type="entry name" value="SduA_C"/>
</dbReference>
<reference evidence="2 3" key="1">
    <citation type="submission" date="2020-04" db="EMBL/GenBank/DDBJ databases">
        <title>Molecular characterization of pseudomonads from Agaricus bisporus reveal novel blotch 2 pathogens in Western Europe.</title>
        <authorList>
            <person name="Taparia T."/>
            <person name="Krijger M."/>
            <person name="Haynes E."/>
            <person name="Elpinstone J.G."/>
            <person name="Noble R."/>
            <person name="Van Der Wolf J."/>
        </authorList>
    </citation>
    <scope>NUCLEOTIDE SEQUENCE [LARGE SCALE GENOMIC DNA]</scope>
    <source>
        <strain evidence="2 3">IPO3738</strain>
    </source>
</reference>
<gene>
    <name evidence="2" type="ORF">HX845_06685</name>
</gene>
<dbReference type="RefSeq" id="WP_017128617.1">
    <property type="nucleotide sequence ID" value="NZ_JACAQE010000002.1"/>
</dbReference>